<dbReference type="EMBL" id="CP001778">
    <property type="protein sequence ID" value="ADD42767.1"/>
    <property type="molecule type" value="Genomic_DNA"/>
</dbReference>
<evidence type="ECO:0000313" key="7">
    <source>
        <dbReference type="Proteomes" id="UP000000844"/>
    </source>
</evidence>
<keyword evidence="7" id="KW-1185">Reference proteome</keyword>
<dbReference type="KEGG" id="sna:Snas_3096"/>
<dbReference type="InterPro" id="IPR003018">
    <property type="entry name" value="GAF"/>
</dbReference>
<dbReference type="STRING" id="446470.Snas_3096"/>
<reference evidence="6 7" key="1">
    <citation type="journal article" date="2009" name="Stand. Genomic Sci.">
        <title>Complete genome sequence of Stackebrandtia nassauensis type strain (LLR-40K-21).</title>
        <authorList>
            <person name="Munk C."/>
            <person name="Lapidus A."/>
            <person name="Copeland A."/>
            <person name="Jando M."/>
            <person name="Mayilraj S."/>
            <person name="Glavina Del Rio T."/>
            <person name="Nolan M."/>
            <person name="Chen F."/>
            <person name="Lucas S."/>
            <person name="Tice H."/>
            <person name="Cheng J.F."/>
            <person name="Han C."/>
            <person name="Detter J.C."/>
            <person name="Bruce D."/>
            <person name="Goodwin L."/>
            <person name="Chain P."/>
            <person name="Pitluck S."/>
            <person name="Goker M."/>
            <person name="Ovchinikova G."/>
            <person name="Pati A."/>
            <person name="Ivanova N."/>
            <person name="Mavromatis K."/>
            <person name="Chen A."/>
            <person name="Palaniappan K."/>
            <person name="Land M."/>
            <person name="Hauser L."/>
            <person name="Chang Y.J."/>
            <person name="Jeffries C.D."/>
            <person name="Bristow J."/>
            <person name="Eisen J.A."/>
            <person name="Markowitz V."/>
            <person name="Hugenholtz P."/>
            <person name="Kyrpides N.C."/>
            <person name="Klenk H.P."/>
        </authorList>
    </citation>
    <scope>NUCLEOTIDE SEQUENCE [LARGE SCALE GENOMIC DNA]</scope>
    <source>
        <strain evidence="7">DSM 44728 / CIP 108903 / NRRL B-16338 / NBRC 102104 / LLR-40K-21</strain>
    </source>
</reference>
<dbReference type="Gene3D" id="3.30.565.10">
    <property type="entry name" value="Histidine kinase-like ATPase, C-terminal domain"/>
    <property type="match status" value="1"/>
</dbReference>
<dbReference type="Pfam" id="PF07730">
    <property type="entry name" value="HisKA_3"/>
    <property type="match status" value="1"/>
</dbReference>
<feature type="domain" description="Histidine kinase/HSP90-like ATPase" evidence="5">
    <location>
        <begin position="490"/>
        <end position="578"/>
    </location>
</feature>
<proteinExistence type="predicted"/>
<dbReference type="InterPro" id="IPR036890">
    <property type="entry name" value="HATPase_C_sf"/>
</dbReference>
<evidence type="ECO:0000256" key="3">
    <source>
        <dbReference type="ARBA" id="ARBA00023012"/>
    </source>
</evidence>
<dbReference type="GO" id="GO:0016020">
    <property type="term" value="C:membrane"/>
    <property type="evidence" value="ECO:0007669"/>
    <property type="project" value="InterPro"/>
</dbReference>
<dbReference type="PANTHER" id="PTHR24421:SF56">
    <property type="entry name" value="OXYGEN SENSOR HISTIDINE KINASE RESPONSE REGULATOR DOST"/>
    <property type="match status" value="1"/>
</dbReference>
<dbReference type="SMART" id="SM00065">
    <property type="entry name" value="GAF"/>
    <property type="match status" value="2"/>
</dbReference>
<dbReference type="InterPro" id="IPR003594">
    <property type="entry name" value="HATPase_dom"/>
</dbReference>
<sequence>MPDDESRVLNDPVPRTVADTLSGLRLNELLAEVQERIGQIAATRDRLQRLLDAITMVAGDLDLDSTLRRITEAAVGLVDARYGALGVLAAPGDRNRLRSFVTVGMSEDERSHIDHEPHGEGILGLLINHPQVIRLSALNKHPDSVGFPANHPKMASFLGAPIQVRDEVFGNLYLSEKRGASEFNSDDEVVIQALAAAAGIAIENARMYEQATVRRRWLAASSKLQAELLSGATLESALGLAAVHTRELLKADTVFIALPEPYEDDLLRVKAVDGDFDDRLMGITLTAPVMSEVLKAGVSEVEGEFAALLAAAAKTPPGEFAAVLAVPIQISDTGEGTLVALRHRGSPLFSSLKLPDVVSFAQDAALAIRAAEGQRAQHLLDVLSDRERIAADLHDHVIQRLYGCGMNLQATLPRVNEPGARRRIQTVVEELDTTIREIRTSIFALQSTSEDSSGSLRRRLLDATAQMSADSKLSPAVYLSGAVDTLVPVEIADHAEAVVREAVSNAVRHAHASHIVVSAEAGDDLVIDVTDDGKGIPEEVVHSGLANMERRAQTCGGNLTIAPMPEGGTRITWQVPLP</sequence>
<dbReference type="OrthoDB" id="5241249at2"/>
<protein>
    <submittedName>
        <fullName evidence="6">GAF sensor signal transduction histidine kinase</fullName>
    </submittedName>
</protein>
<evidence type="ECO:0000259" key="4">
    <source>
        <dbReference type="SMART" id="SM00065"/>
    </source>
</evidence>
<dbReference type="RefSeq" id="WP_013018338.1">
    <property type="nucleotide sequence ID" value="NC_013947.1"/>
</dbReference>
<feature type="domain" description="GAF" evidence="4">
    <location>
        <begin position="62"/>
        <end position="212"/>
    </location>
</feature>
<accession>D3QAI4</accession>
<dbReference type="CDD" id="cd16917">
    <property type="entry name" value="HATPase_UhpB-NarQ-NarX-like"/>
    <property type="match status" value="1"/>
</dbReference>
<evidence type="ECO:0000259" key="5">
    <source>
        <dbReference type="SMART" id="SM00387"/>
    </source>
</evidence>
<gene>
    <name evidence="6" type="ordered locus">Snas_3096</name>
</gene>
<evidence type="ECO:0000256" key="1">
    <source>
        <dbReference type="ARBA" id="ARBA00022679"/>
    </source>
</evidence>
<dbReference type="GO" id="GO:0000155">
    <property type="term" value="F:phosphorelay sensor kinase activity"/>
    <property type="evidence" value="ECO:0007669"/>
    <property type="project" value="InterPro"/>
</dbReference>
<dbReference type="Gene3D" id="3.30.450.40">
    <property type="match status" value="2"/>
</dbReference>
<name>D3QAI4_STANL</name>
<dbReference type="SUPFAM" id="SSF55781">
    <property type="entry name" value="GAF domain-like"/>
    <property type="match status" value="2"/>
</dbReference>
<dbReference type="HOGENOM" id="CLU_034370_1_0_11"/>
<dbReference type="InterPro" id="IPR050482">
    <property type="entry name" value="Sensor_HK_TwoCompSys"/>
</dbReference>
<evidence type="ECO:0000313" key="6">
    <source>
        <dbReference type="EMBL" id="ADD42767.1"/>
    </source>
</evidence>
<keyword evidence="3" id="KW-0902">Two-component regulatory system</keyword>
<dbReference type="InterPro" id="IPR011712">
    <property type="entry name" value="Sig_transdc_His_kin_sub3_dim/P"/>
</dbReference>
<keyword evidence="1" id="KW-0808">Transferase</keyword>
<dbReference type="GO" id="GO:0046983">
    <property type="term" value="F:protein dimerization activity"/>
    <property type="evidence" value="ECO:0007669"/>
    <property type="project" value="InterPro"/>
</dbReference>
<keyword evidence="2 6" id="KW-0418">Kinase</keyword>
<dbReference type="eggNOG" id="COG4585">
    <property type="taxonomic scope" value="Bacteria"/>
</dbReference>
<evidence type="ECO:0000256" key="2">
    <source>
        <dbReference type="ARBA" id="ARBA00022777"/>
    </source>
</evidence>
<dbReference type="eggNOG" id="COG2203">
    <property type="taxonomic scope" value="Bacteria"/>
</dbReference>
<dbReference type="Pfam" id="PF02518">
    <property type="entry name" value="HATPase_c"/>
    <property type="match status" value="1"/>
</dbReference>
<dbReference type="InterPro" id="IPR029016">
    <property type="entry name" value="GAF-like_dom_sf"/>
</dbReference>
<dbReference type="Gene3D" id="1.20.5.1930">
    <property type="match status" value="1"/>
</dbReference>
<dbReference type="Proteomes" id="UP000000844">
    <property type="component" value="Chromosome"/>
</dbReference>
<dbReference type="SMART" id="SM00387">
    <property type="entry name" value="HATPase_c"/>
    <property type="match status" value="1"/>
</dbReference>
<dbReference type="PANTHER" id="PTHR24421">
    <property type="entry name" value="NITRATE/NITRITE SENSOR PROTEIN NARX-RELATED"/>
    <property type="match status" value="1"/>
</dbReference>
<dbReference type="SUPFAM" id="SSF55874">
    <property type="entry name" value="ATPase domain of HSP90 chaperone/DNA topoisomerase II/histidine kinase"/>
    <property type="match status" value="1"/>
</dbReference>
<dbReference type="AlphaFoldDB" id="D3QAI4"/>
<feature type="domain" description="GAF" evidence="4">
    <location>
        <begin position="233"/>
        <end position="378"/>
    </location>
</feature>
<organism evidence="6 7">
    <name type="scientific">Stackebrandtia nassauensis (strain DSM 44728 / CIP 108903 / NRRL B-16338 / NBRC 102104 / LLR-40K-21)</name>
    <dbReference type="NCBI Taxonomy" id="446470"/>
    <lineage>
        <taxon>Bacteria</taxon>
        <taxon>Bacillati</taxon>
        <taxon>Actinomycetota</taxon>
        <taxon>Actinomycetes</taxon>
        <taxon>Glycomycetales</taxon>
        <taxon>Glycomycetaceae</taxon>
        <taxon>Stackebrandtia</taxon>
    </lineage>
</organism>
<dbReference type="Pfam" id="PF13185">
    <property type="entry name" value="GAF_2"/>
    <property type="match status" value="1"/>
</dbReference>